<evidence type="ECO:0000256" key="1">
    <source>
        <dbReference type="ARBA" id="ARBA00004167"/>
    </source>
</evidence>
<gene>
    <name evidence="7" type="ORF">BXZ70DRAFT_952604</name>
</gene>
<keyword evidence="8" id="KW-1185">Reference proteome</keyword>
<dbReference type="AlphaFoldDB" id="A0A8K0UIH7"/>
<proteinExistence type="predicted"/>
<protein>
    <submittedName>
        <fullName evidence="7">Uncharacterized protein</fullName>
    </submittedName>
</protein>
<evidence type="ECO:0000256" key="3">
    <source>
        <dbReference type="ARBA" id="ARBA00022989"/>
    </source>
</evidence>
<feature type="compositionally biased region" description="Polar residues" evidence="5">
    <location>
        <begin position="284"/>
        <end position="300"/>
    </location>
</feature>
<dbReference type="OrthoDB" id="3263231at2759"/>
<dbReference type="GO" id="GO:0016020">
    <property type="term" value="C:membrane"/>
    <property type="evidence" value="ECO:0007669"/>
    <property type="project" value="UniProtKB-SubCell"/>
</dbReference>
<dbReference type="EMBL" id="JAEVFJ010000034">
    <property type="protein sequence ID" value="KAH8091845.1"/>
    <property type="molecule type" value="Genomic_DNA"/>
</dbReference>
<keyword evidence="2 6" id="KW-0812">Transmembrane</keyword>
<feature type="region of interest" description="Disordered" evidence="5">
    <location>
        <begin position="284"/>
        <end position="399"/>
    </location>
</feature>
<name>A0A8K0UIH7_9AGAR</name>
<keyword evidence="4 6" id="KW-0472">Membrane</keyword>
<feature type="transmembrane region" description="Helical" evidence="6">
    <location>
        <begin position="141"/>
        <end position="162"/>
    </location>
</feature>
<sequence>MEAVRRQFTDPPDPPTSTPPTSTPPTSTPPTSTPPTSTPPTSTPPTSTPPTPPTSTPPTSTPTDPPTSTSTTSTPTSESTTPTPTTPTSTSLSTSTGTSTFVTTNSAGVVVTSTLVVTSITTPTALPNTDPGKHSSNAGPIAGGVVGGVLGLAGAFLLFLFWRKRHRKDDFDGDFDPDRVTSGRPGPGGFDIAADVTPYTYAPGGVAPGTGAGYGQDMAQHGGHGDLLTAAGLGAATGAGAAALGRSGTHTTHPSTAPSAYSQSDPSQSQYADYAAYAGYANTSSQDHTSVTSPGRSSFSGLPPSAAYGPPTNDYRHPSPGPSIALTGTTTDHSGSSGAPGAGVLPSTKEREARGLRVINEPGSVVQHQDGGRLDATPEDEEGPSEIPPSYDSIPRERR</sequence>
<evidence type="ECO:0000256" key="5">
    <source>
        <dbReference type="SAM" id="MobiDB-lite"/>
    </source>
</evidence>
<feature type="region of interest" description="Disordered" evidence="5">
    <location>
        <begin position="170"/>
        <end position="189"/>
    </location>
</feature>
<evidence type="ECO:0000313" key="8">
    <source>
        <dbReference type="Proteomes" id="UP000813824"/>
    </source>
</evidence>
<dbReference type="Proteomes" id="UP000813824">
    <property type="component" value="Unassembled WGS sequence"/>
</dbReference>
<evidence type="ECO:0000256" key="4">
    <source>
        <dbReference type="ARBA" id="ARBA00023136"/>
    </source>
</evidence>
<reference evidence="7" key="1">
    <citation type="journal article" date="2021" name="New Phytol.">
        <title>Evolutionary innovations through gain and loss of genes in the ectomycorrhizal Boletales.</title>
        <authorList>
            <person name="Wu G."/>
            <person name="Miyauchi S."/>
            <person name="Morin E."/>
            <person name="Kuo A."/>
            <person name="Drula E."/>
            <person name="Varga T."/>
            <person name="Kohler A."/>
            <person name="Feng B."/>
            <person name="Cao Y."/>
            <person name="Lipzen A."/>
            <person name="Daum C."/>
            <person name="Hundley H."/>
            <person name="Pangilinan J."/>
            <person name="Johnson J."/>
            <person name="Barry K."/>
            <person name="LaButti K."/>
            <person name="Ng V."/>
            <person name="Ahrendt S."/>
            <person name="Min B."/>
            <person name="Choi I.G."/>
            <person name="Park H."/>
            <person name="Plett J.M."/>
            <person name="Magnuson J."/>
            <person name="Spatafora J.W."/>
            <person name="Nagy L.G."/>
            <person name="Henrissat B."/>
            <person name="Grigoriev I.V."/>
            <person name="Yang Z.L."/>
            <person name="Xu J."/>
            <person name="Martin F.M."/>
        </authorList>
    </citation>
    <scope>NUCLEOTIDE SEQUENCE</scope>
    <source>
        <strain evidence="7">KKN 215</strain>
    </source>
</reference>
<accession>A0A8K0UIH7</accession>
<dbReference type="PRINTS" id="PR01217">
    <property type="entry name" value="PRICHEXTENSN"/>
</dbReference>
<evidence type="ECO:0000256" key="6">
    <source>
        <dbReference type="SAM" id="Phobius"/>
    </source>
</evidence>
<feature type="region of interest" description="Disordered" evidence="5">
    <location>
        <begin position="243"/>
        <end position="268"/>
    </location>
</feature>
<feature type="compositionally biased region" description="Pro residues" evidence="5">
    <location>
        <begin position="11"/>
        <end position="65"/>
    </location>
</feature>
<comment type="caution">
    <text evidence="7">The sequence shown here is derived from an EMBL/GenBank/DDBJ whole genome shotgun (WGS) entry which is preliminary data.</text>
</comment>
<feature type="compositionally biased region" description="Low complexity" evidence="5">
    <location>
        <begin position="327"/>
        <end position="337"/>
    </location>
</feature>
<keyword evidence="3 6" id="KW-1133">Transmembrane helix</keyword>
<dbReference type="InterPro" id="IPR051694">
    <property type="entry name" value="Immunoregulatory_rcpt-like"/>
</dbReference>
<comment type="subcellular location">
    <subcellularLocation>
        <location evidence="1">Membrane</location>
        <topology evidence="1">Single-pass membrane protein</topology>
    </subcellularLocation>
</comment>
<feature type="compositionally biased region" description="Polar residues" evidence="5">
    <location>
        <begin position="248"/>
        <end position="268"/>
    </location>
</feature>
<dbReference type="PANTHER" id="PTHR15549">
    <property type="entry name" value="PAIRED IMMUNOGLOBULIN-LIKE TYPE 2 RECEPTOR"/>
    <property type="match status" value="1"/>
</dbReference>
<evidence type="ECO:0000313" key="7">
    <source>
        <dbReference type="EMBL" id="KAH8091845.1"/>
    </source>
</evidence>
<feature type="compositionally biased region" description="Low complexity" evidence="5">
    <location>
        <begin position="66"/>
        <end position="100"/>
    </location>
</feature>
<dbReference type="GO" id="GO:0071944">
    <property type="term" value="C:cell periphery"/>
    <property type="evidence" value="ECO:0007669"/>
    <property type="project" value="UniProtKB-ARBA"/>
</dbReference>
<evidence type="ECO:0000256" key="2">
    <source>
        <dbReference type="ARBA" id="ARBA00022692"/>
    </source>
</evidence>
<organism evidence="7 8">
    <name type="scientific">Cristinia sonorae</name>
    <dbReference type="NCBI Taxonomy" id="1940300"/>
    <lineage>
        <taxon>Eukaryota</taxon>
        <taxon>Fungi</taxon>
        <taxon>Dikarya</taxon>
        <taxon>Basidiomycota</taxon>
        <taxon>Agaricomycotina</taxon>
        <taxon>Agaricomycetes</taxon>
        <taxon>Agaricomycetidae</taxon>
        <taxon>Agaricales</taxon>
        <taxon>Pleurotineae</taxon>
        <taxon>Stephanosporaceae</taxon>
        <taxon>Cristinia</taxon>
    </lineage>
</organism>
<feature type="region of interest" description="Disordered" evidence="5">
    <location>
        <begin position="1"/>
        <end position="101"/>
    </location>
</feature>